<dbReference type="RefSeq" id="WP_090189429.1">
    <property type="nucleotide sequence ID" value="NZ_CP072994.1"/>
</dbReference>
<name>A0A1I4G0H5_9RHOB</name>
<dbReference type="STRING" id="195913.SAMN04488004_1114"/>
<dbReference type="InterPro" id="IPR002816">
    <property type="entry name" value="TraB/PrgY/GumN_fam"/>
</dbReference>
<keyword evidence="1" id="KW-0732">Signal</keyword>
<dbReference type="AlphaFoldDB" id="A0A1I4G0H5"/>
<evidence type="ECO:0000313" key="3">
    <source>
        <dbReference type="Proteomes" id="UP000199550"/>
    </source>
</evidence>
<dbReference type="CDD" id="cd14789">
    <property type="entry name" value="Tiki"/>
    <property type="match status" value="1"/>
</dbReference>
<gene>
    <name evidence="2" type="ORF">SAMN04488004_1114</name>
</gene>
<feature type="chain" id="PRO_5011670530" description="TraB family protein" evidence="1">
    <location>
        <begin position="19"/>
        <end position="327"/>
    </location>
</feature>
<dbReference type="PANTHER" id="PTHR40590">
    <property type="entry name" value="CYTOPLASMIC PROTEIN-RELATED"/>
    <property type="match status" value="1"/>
</dbReference>
<keyword evidence="3" id="KW-1185">Reference proteome</keyword>
<proteinExistence type="predicted"/>
<protein>
    <recommendedName>
        <fullName evidence="4">TraB family protein</fullName>
    </recommendedName>
</protein>
<feature type="signal peptide" evidence="1">
    <location>
        <begin position="1"/>
        <end position="18"/>
    </location>
</feature>
<dbReference type="InterPro" id="IPR047111">
    <property type="entry name" value="YbaP-like"/>
</dbReference>
<dbReference type="Pfam" id="PF01963">
    <property type="entry name" value="TraB_PrgY_gumN"/>
    <property type="match status" value="1"/>
</dbReference>
<evidence type="ECO:0000313" key="2">
    <source>
        <dbReference type="EMBL" id="SFL23219.1"/>
    </source>
</evidence>
<dbReference type="GeneID" id="97889925"/>
<sequence length="327" mass="35002">MRAFLIVLLIAMTGPAHALCSGPDIKTLLTQTDRDAVAQAVANTPYGQGLFFRAVKGGTQIDVIGTMHLFDPRLIPLAARTAPIVAASDLLLVEAGPQEKADLTQAMTTDPALIFMPDGPTLPERMDEATWQAIVQAASDRGIPAILLSKMQPWYVALTLAIPPCAMADLQSGKDGLDGLMMDQAAAAGVPVQALEPWDTLFNMMRSDPIDVQVDQLRLALSPPDLQAAMFATMLDSYFAGHTAELWHVSRAATHLLPGIDAAEAEALFDLSEQQLLTDRNRAWMPMITQAAATHDHITVAVGAAHLQGQTGLMNLLAQAGWTITQP</sequence>
<reference evidence="2 3" key="1">
    <citation type="submission" date="2016-10" db="EMBL/GenBank/DDBJ databases">
        <authorList>
            <person name="de Groot N.N."/>
        </authorList>
    </citation>
    <scope>NUCLEOTIDE SEQUENCE [LARGE SCALE GENOMIC DNA]</scope>
    <source>
        <strain evidence="2 3">DSM 16199</strain>
    </source>
</reference>
<evidence type="ECO:0008006" key="4">
    <source>
        <dbReference type="Google" id="ProtNLM"/>
    </source>
</evidence>
<accession>A0A1I4G0H5</accession>
<dbReference type="OrthoDB" id="9806326at2"/>
<organism evidence="2 3">
    <name type="scientific">Loktanella salsilacus</name>
    <dbReference type="NCBI Taxonomy" id="195913"/>
    <lineage>
        <taxon>Bacteria</taxon>
        <taxon>Pseudomonadati</taxon>
        <taxon>Pseudomonadota</taxon>
        <taxon>Alphaproteobacteria</taxon>
        <taxon>Rhodobacterales</taxon>
        <taxon>Roseobacteraceae</taxon>
        <taxon>Loktanella</taxon>
    </lineage>
</organism>
<evidence type="ECO:0000256" key="1">
    <source>
        <dbReference type="SAM" id="SignalP"/>
    </source>
</evidence>
<dbReference type="PANTHER" id="PTHR40590:SF1">
    <property type="entry name" value="CYTOPLASMIC PROTEIN"/>
    <property type="match status" value="1"/>
</dbReference>
<dbReference type="EMBL" id="FOTF01000011">
    <property type="protein sequence ID" value="SFL23219.1"/>
    <property type="molecule type" value="Genomic_DNA"/>
</dbReference>
<dbReference type="Proteomes" id="UP000199550">
    <property type="component" value="Unassembled WGS sequence"/>
</dbReference>